<keyword evidence="3" id="KW-1185">Reference proteome</keyword>
<dbReference type="FunCoup" id="E3MRU1">
    <property type="interactions" value="1764"/>
</dbReference>
<dbReference type="eggNOG" id="ENOG502R8F6">
    <property type="taxonomic scope" value="Eukaryota"/>
</dbReference>
<name>E3MRU1_CAERE</name>
<accession>E3MRU1</accession>
<dbReference type="CTD" id="9798915"/>
<dbReference type="AlphaFoldDB" id="E3MRU1"/>
<feature type="region of interest" description="Disordered" evidence="1">
    <location>
        <begin position="31"/>
        <end position="54"/>
    </location>
</feature>
<dbReference type="RefSeq" id="XP_003101122.2">
    <property type="nucleotide sequence ID" value="XM_003101074.2"/>
</dbReference>
<reference evidence="2" key="1">
    <citation type="submission" date="2007-07" db="EMBL/GenBank/DDBJ databases">
        <title>PCAP assembly of the Caenorhabditis remanei genome.</title>
        <authorList>
            <consortium name="The Caenorhabditis remanei Sequencing Consortium"/>
            <person name="Wilson R.K."/>
        </authorList>
    </citation>
    <scope>NUCLEOTIDE SEQUENCE [LARGE SCALE GENOMIC DNA]</scope>
    <source>
        <strain evidence="2">PB4641</strain>
    </source>
</reference>
<gene>
    <name evidence="2" type="ORF">CRE_14806</name>
</gene>
<proteinExistence type="predicted"/>
<organism evidence="3">
    <name type="scientific">Caenorhabditis remanei</name>
    <name type="common">Caenorhabditis vulgaris</name>
    <dbReference type="NCBI Taxonomy" id="31234"/>
    <lineage>
        <taxon>Eukaryota</taxon>
        <taxon>Metazoa</taxon>
        <taxon>Ecdysozoa</taxon>
        <taxon>Nematoda</taxon>
        <taxon>Chromadorea</taxon>
        <taxon>Rhabditida</taxon>
        <taxon>Rhabditina</taxon>
        <taxon>Rhabditomorpha</taxon>
        <taxon>Rhabditoidea</taxon>
        <taxon>Rhabditidae</taxon>
        <taxon>Peloderinae</taxon>
        <taxon>Caenorhabditis</taxon>
    </lineage>
</organism>
<dbReference type="KEGG" id="crq:GCK72_025042"/>
<protein>
    <submittedName>
        <fullName evidence="2">Uncharacterized protein</fullName>
    </submittedName>
</protein>
<dbReference type="Proteomes" id="UP000008281">
    <property type="component" value="Unassembled WGS sequence"/>
</dbReference>
<evidence type="ECO:0000256" key="1">
    <source>
        <dbReference type="SAM" id="MobiDB-lite"/>
    </source>
</evidence>
<feature type="compositionally biased region" description="Basic and acidic residues" evidence="1">
    <location>
        <begin position="103"/>
        <end position="123"/>
    </location>
</feature>
<dbReference type="InParanoid" id="E3MRU1"/>
<evidence type="ECO:0000313" key="2">
    <source>
        <dbReference type="EMBL" id="EFP08003.1"/>
    </source>
</evidence>
<evidence type="ECO:0000313" key="3">
    <source>
        <dbReference type="Proteomes" id="UP000008281"/>
    </source>
</evidence>
<sequence>MDLSNNTAMNNSTVYFHDYYNRRSSSGKLELCMSPSSSSIGKSQSLEEIPDVNQRRRHPSLGFLEFSKTANFRSRRDAVTAFDPIEFQRMIVTVPTTPIVENTQKRKGDAPTDVDANKKLKHG</sequence>
<dbReference type="EMBL" id="DS268470">
    <property type="protein sequence ID" value="EFP08003.1"/>
    <property type="molecule type" value="Genomic_DNA"/>
</dbReference>
<dbReference type="OMA" id="KLELCMS"/>
<dbReference type="GeneID" id="9798915"/>
<dbReference type="HOGENOM" id="CLU_2123289_0_0_1"/>
<feature type="region of interest" description="Disordered" evidence="1">
    <location>
        <begin position="99"/>
        <end position="123"/>
    </location>
</feature>
<dbReference type="OrthoDB" id="5842343at2759"/>
<feature type="compositionally biased region" description="Low complexity" evidence="1">
    <location>
        <begin position="34"/>
        <end position="44"/>
    </location>
</feature>